<evidence type="ECO:0000313" key="1">
    <source>
        <dbReference type="EMBL" id="BAX53709.1"/>
    </source>
</evidence>
<dbReference type="EMBL" id="AP018045">
    <property type="protein sequence ID" value="BAX53709.1"/>
    <property type="molecule type" value="Genomic_DNA"/>
</dbReference>
<dbReference type="Proteomes" id="UP000516656">
    <property type="component" value="Chromosome 1"/>
</dbReference>
<dbReference type="EMBL" id="CP061854">
    <property type="protein sequence ID" value="QOD57271.1"/>
    <property type="molecule type" value="Genomic_DNA"/>
</dbReference>
<evidence type="ECO:0008006" key="5">
    <source>
        <dbReference type="Google" id="ProtNLM"/>
    </source>
</evidence>
<dbReference type="RefSeq" id="WP_044175015.1">
    <property type="nucleotide sequence ID" value="NZ_AP018045.1"/>
</dbReference>
<sequence>MAEQSDRGKETLIRLEQALQRLVDGNPIKTKPDGRISLKRINDEAGLSSGGIYYYSSFVETAKKTIQLRRQQDRTGKTKVNNERLNKLREQREKEKVLKEKYKEQRDNIKTFCDQVVAHNAQLEFTLFEALEKISYLEQELASYKVSSINGKK</sequence>
<reference evidence="3" key="2">
    <citation type="submission" date="2017-05" db="EMBL/GenBank/DDBJ databases">
        <title>Whole genome sequence of fish pathogenic bacteria, Photobacterium damselae subsp. piscicida, strain 91-197, isolated from hybrid striped bass (Morone sp.) in USA.</title>
        <authorList>
            <person name="Teru Y."/>
            <person name="Hikima J."/>
            <person name="Kono T."/>
            <person name="Sakai M."/>
            <person name="Takano T."/>
            <person name="Hawke J.P."/>
            <person name="Takeyama H."/>
            <person name="Aoki T."/>
        </authorList>
    </citation>
    <scope>NUCLEOTIDE SEQUENCE [LARGE SCALE GENOMIC DNA]</scope>
    <source>
        <strain evidence="3">91-197</strain>
    </source>
</reference>
<reference evidence="2 4" key="3">
    <citation type="submission" date="2020-09" db="EMBL/GenBank/DDBJ databases">
        <title>Complete, closed and curated genome sequences of Photobacterium damselae subsp. piscicida isolates from Australia indicate localised evolution and additional plasmid-borne pathogenicity mechanisms.</title>
        <authorList>
            <person name="Baseggio L."/>
            <person name="Silayeva O."/>
            <person name="Buller N."/>
            <person name="Landos M."/>
            <person name="Engelstaedter J."/>
            <person name="Barnes A.C."/>
        </authorList>
    </citation>
    <scope>NUCLEOTIDE SEQUENCE [LARGE SCALE GENOMIC DNA]</scope>
    <source>
        <strain evidence="2 4">AS-16-0540-1</strain>
    </source>
</reference>
<reference evidence="1" key="1">
    <citation type="journal article" date="2017" name="Genome Announc.">
        <title>Whole-Genome Sequence of Photobacterium damselae subsp. piscicida Strain 91-197, Isolated from Hybrid Striped Bass (Morone sp.) in the United States.</title>
        <authorList>
            <person name="Teru Y."/>
            <person name="Hikima J."/>
            <person name="Kono T."/>
            <person name="Sakai M."/>
            <person name="Takano T."/>
            <person name="Hawke J.P."/>
            <person name="Takeyama H."/>
            <person name="Aoki T."/>
        </authorList>
    </citation>
    <scope>NUCLEOTIDE SEQUENCE</scope>
    <source>
        <strain evidence="1">91-197</strain>
    </source>
</reference>
<gene>
    <name evidence="2" type="ORF">IC627_04640</name>
    <name evidence="1" type="ORF">PDPUS_1_02335</name>
</gene>
<evidence type="ECO:0000313" key="2">
    <source>
        <dbReference type="EMBL" id="QOD57271.1"/>
    </source>
</evidence>
<organism evidence="1 3">
    <name type="scientific">Photobacterium damsela subsp. piscicida</name>
    <name type="common">Pasteurella piscicida</name>
    <dbReference type="NCBI Taxonomy" id="38294"/>
    <lineage>
        <taxon>Bacteria</taxon>
        <taxon>Pseudomonadati</taxon>
        <taxon>Pseudomonadota</taxon>
        <taxon>Gammaproteobacteria</taxon>
        <taxon>Vibrionales</taxon>
        <taxon>Vibrionaceae</taxon>
        <taxon>Photobacterium</taxon>
    </lineage>
</organism>
<name>A0A1Q9H3X8_PHODP</name>
<protein>
    <recommendedName>
        <fullName evidence="5">Orphan protein</fullName>
    </recommendedName>
</protein>
<proteinExistence type="predicted"/>
<evidence type="ECO:0000313" key="4">
    <source>
        <dbReference type="Proteomes" id="UP000516656"/>
    </source>
</evidence>
<dbReference type="Proteomes" id="UP000218676">
    <property type="component" value="Chromosome 1"/>
</dbReference>
<dbReference type="AlphaFoldDB" id="A0A1Q9H3X8"/>
<accession>A0A1Q9H3X8</accession>
<evidence type="ECO:0000313" key="3">
    <source>
        <dbReference type="Proteomes" id="UP000218676"/>
    </source>
</evidence>